<protein>
    <submittedName>
        <fullName evidence="1">16165_t:CDS:1</fullName>
    </submittedName>
</protein>
<name>A0ACA9Q4Y5_9GLOM</name>
<dbReference type="Proteomes" id="UP000789366">
    <property type="component" value="Unassembled WGS sequence"/>
</dbReference>
<reference evidence="1" key="1">
    <citation type="submission" date="2021-06" db="EMBL/GenBank/DDBJ databases">
        <authorList>
            <person name="Kallberg Y."/>
            <person name="Tangrot J."/>
            <person name="Rosling A."/>
        </authorList>
    </citation>
    <scope>NUCLEOTIDE SEQUENCE</scope>
    <source>
        <strain evidence="1">28 12/20/2015</strain>
    </source>
</reference>
<proteinExistence type="predicted"/>
<dbReference type="EMBL" id="CAJVPW010032647">
    <property type="protein sequence ID" value="CAG8729223.1"/>
    <property type="molecule type" value="Genomic_DNA"/>
</dbReference>
<comment type="caution">
    <text evidence="1">The sequence shown here is derived from an EMBL/GenBank/DDBJ whole genome shotgun (WGS) entry which is preliminary data.</text>
</comment>
<organism evidence="1 2">
    <name type="scientific">Cetraspora pellucida</name>
    <dbReference type="NCBI Taxonomy" id="1433469"/>
    <lineage>
        <taxon>Eukaryota</taxon>
        <taxon>Fungi</taxon>
        <taxon>Fungi incertae sedis</taxon>
        <taxon>Mucoromycota</taxon>
        <taxon>Glomeromycotina</taxon>
        <taxon>Glomeromycetes</taxon>
        <taxon>Diversisporales</taxon>
        <taxon>Gigasporaceae</taxon>
        <taxon>Cetraspora</taxon>
    </lineage>
</organism>
<gene>
    <name evidence="1" type="ORF">SPELUC_LOCUS12984</name>
</gene>
<evidence type="ECO:0000313" key="1">
    <source>
        <dbReference type="EMBL" id="CAG8729223.1"/>
    </source>
</evidence>
<evidence type="ECO:0000313" key="2">
    <source>
        <dbReference type="Proteomes" id="UP000789366"/>
    </source>
</evidence>
<feature type="non-terminal residue" evidence="1">
    <location>
        <position position="1"/>
    </location>
</feature>
<sequence>IKKEELTKKINFIKPQGTYKNNASGAWTELYVCSYAGEKQVHYDYVEEGNSQKKHQ</sequence>
<accession>A0ACA9Q4Y5</accession>
<keyword evidence="2" id="KW-1185">Reference proteome</keyword>
<feature type="non-terminal residue" evidence="1">
    <location>
        <position position="56"/>
    </location>
</feature>